<evidence type="ECO:0000256" key="1">
    <source>
        <dbReference type="SAM" id="MobiDB-lite"/>
    </source>
</evidence>
<gene>
    <name evidence="2" type="ORF">SteCoe_29051</name>
</gene>
<dbReference type="EMBL" id="MPUH01000897">
    <property type="protein sequence ID" value="OMJ72487.1"/>
    <property type="molecule type" value="Genomic_DNA"/>
</dbReference>
<dbReference type="Proteomes" id="UP000187209">
    <property type="component" value="Unassembled WGS sequence"/>
</dbReference>
<reference evidence="2 3" key="1">
    <citation type="submission" date="2016-11" db="EMBL/GenBank/DDBJ databases">
        <title>The macronuclear genome of Stentor coeruleus: a giant cell with tiny introns.</title>
        <authorList>
            <person name="Slabodnick M."/>
            <person name="Ruby J.G."/>
            <person name="Reiff S.B."/>
            <person name="Swart E.C."/>
            <person name="Gosai S."/>
            <person name="Prabakaran S."/>
            <person name="Witkowska E."/>
            <person name="Larue G.E."/>
            <person name="Fisher S."/>
            <person name="Freeman R.M."/>
            <person name="Gunawardena J."/>
            <person name="Chu W."/>
            <person name="Stover N.A."/>
            <person name="Gregory B.D."/>
            <person name="Nowacki M."/>
            <person name="Derisi J."/>
            <person name="Roy S.W."/>
            <person name="Marshall W.F."/>
            <person name="Sood P."/>
        </authorList>
    </citation>
    <scope>NUCLEOTIDE SEQUENCE [LARGE SCALE GENOMIC DNA]</scope>
    <source>
        <strain evidence="2">WM001</strain>
    </source>
</reference>
<accession>A0A1R2B6U8</accession>
<evidence type="ECO:0000313" key="3">
    <source>
        <dbReference type="Proteomes" id="UP000187209"/>
    </source>
</evidence>
<proteinExistence type="predicted"/>
<evidence type="ECO:0000313" key="2">
    <source>
        <dbReference type="EMBL" id="OMJ72487.1"/>
    </source>
</evidence>
<sequence length="482" mass="54200">MSARLKKEQFSIPGKPEFKLRIRFQDKTNAFFSCIIIGMLQMLIRHKNQEIFNRIKATFELYLNPNGYWKDNSHITTFKFIYDTILGTSDIKQALDWLSYYSMANENNYKNSIVNAGQVIVYAIMGKYGITDFNNIDIIFKSIAESLTIVIKIIERENERTFVHPELDAGPILYLGIENEYIILLHDDMNNFDESLNYAILNGPSLMYRNMAPKKTNSVPSQPFIIVPEPMTIIKEKKWKDAPNVSLFEFNSNVLEKKIKELFKRFLSEEETADLFNHKPEVDPRSPEVKMKNFDTISQNNFNPGLSSGRNINESSQGINKLKSLGTENIGGPSNFTPNGMMQGFQNNGLLPDSRNFQNTGLSQQNFPNNGMMQGLPNTGLPQGPSNTGLPQGPSNTGLPQGPSNTGLPQGFPNTGLPQGLPQGGPNTGLPQTGLPQGFSNTGLPQGPSTRLFKHWTSTRPSKHWTSTRFSNLWNSTRYSKP</sequence>
<keyword evidence="3" id="KW-1185">Reference proteome</keyword>
<feature type="compositionally biased region" description="Polar residues" evidence="1">
    <location>
        <begin position="355"/>
        <end position="408"/>
    </location>
</feature>
<organism evidence="2 3">
    <name type="scientific">Stentor coeruleus</name>
    <dbReference type="NCBI Taxonomy" id="5963"/>
    <lineage>
        <taxon>Eukaryota</taxon>
        <taxon>Sar</taxon>
        <taxon>Alveolata</taxon>
        <taxon>Ciliophora</taxon>
        <taxon>Postciliodesmatophora</taxon>
        <taxon>Heterotrichea</taxon>
        <taxon>Heterotrichida</taxon>
        <taxon>Stentoridae</taxon>
        <taxon>Stentor</taxon>
    </lineage>
</organism>
<name>A0A1R2B6U8_9CILI</name>
<dbReference type="AlphaFoldDB" id="A0A1R2B6U8"/>
<protein>
    <submittedName>
        <fullName evidence="2">Uncharacterized protein</fullName>
    </submittedName>
</protein>
<comment type="caution">
    <text evidence="2">The sequence shown here is derived from an EMBL/GenBank/DDBJ whole genome shotgun (WGS) entry which is preliminary data.</text>
</comment>
<feature type="region of interest" description="Disordered" evidence="1">
    <location>
        <begin position="355"/>
        <end position="446"/>
    </location>
</feature>